<dbReference type="AlphaFoldDB" id="A0A4V3RZ07"/>
<evidence type="ECO:0000256" key="7">
    <source>
        <dbReference type="ARBA" id="ARBA00022695"/>
    </source>
</evidence>
<dbReference type="GO" id="GO:0003887">
    <property type="term" value="F:DNA-directed DNA polymerase activity"/>
    <property type="evidence" value="ECO:0007669"/>
    <property type="project" value="UniProtKB-UniRule"/>
</dbReference>
<protein>
    <recommendedName>
        <fullName evidence="4 13">Error-prone DNA polymerase</fullName>
        <ecNumber evidence="3 13">2.7.7.7</ecNumber>
    </recommendedName>
</protein>
<reference evidence="16 17" key="1">
    <citation type="journal article" date="2013" name="Int. J. Syst. Evol. Microbiol.">
        <title>Marinicauda pacifica gen. nov., sp. nov., a prosthecate alphaproteobacterium of the family Hyphomonadaceae isolated from deep seawater.</title>
        <authorList>
            <person name="Zhang X.Y."/>
            <person name="Li G.W."/>
            <person name="Wang C.S."/>
            <person name="Zhang Y.J."/>
            <person name="Xu X.W."/>
            <person name="Li H."/>
            <person name="Liu A."/>
            <person name="Liu C."/>
            <person name="Xie B.B."/>
            <person name="Qin Q.L."/>
            <person name="Xu Z."/>
            <person name="Chen X.L."/>
            <person name="Zhou B.C."/>
            <person name="Zhang Y.Z."/>
        </authorList>
    </citation>
    <scope>NUCLEOTIDE SEQUENCE [LARGE SCALE GENOMIC DNA]</scope>
    <source>
        <strain evidence="16 17">P-1 km-3</strain>
    </source>
</reference>
<feature type="compositionally biased region" description="Low complexity" evidence="14">
    <location>
        <begin position="1075"/>
        <end position="1084"/>
    </location>
</feature>
<evidence type="ECO:0000256" key="4">
    <source>
        <dbReference type="ARBA" id="ARBA00017273"/>
    </source>
</evidence>
<dbReference type="Pfam" id="PF14579">
    <property type="entry name" value="HHH_6"/>
    <property type="match status" value="1"/>
</dbReference>
<dbReference type="InterPro" id="IPR016195">
    <property type="entry name" value="Pol/histidinol_Pase-like"/>
</dbReference>
<keyword evidence="17" id="KW-1185">Reference proteome</keyword>
<dbReference type="EC" id="2.7.7.7" evidence="3 13"/>
<evidence type="ECO:0000256" key="8">
    <source>
        <dbReference type="ARBA" id="ARBA00022705"/>
    </source>
</evidence>
<proteinExistence type="inferred from homology"/>
<keyword evidence="10 13" id="KW-0239">DNA-directed DNA polymerase</keyword>
<dbReference type="Pfam" id="PF02811">
    <property type="entry name" value="PHP"/>
    <property type="match status" value="1"/>
</dbReference>
<dbReference type="GO" id="GO:0005737">
    <property type="term" value="C:cytoplasm"/>
    <property type="evidence" value="ECO:0007669"/>
    <property type="project" value="UniProtKB-SubCell"/>
</dbReference>
<evidence type="ECO:0000259" key="15">
    <source>
        <dbReference type="SMART" id="SM00481"/>
    </source>
</evidence>
<dbReference type="Pfam" id="PF01336">
    <property type="entry name" value="tRNA_anti-codon"/>
    <property type="match status" value="1"/>
</dbReference>
<keyword evidence="7 13" id="KW-0548">Nucleotidyltransferase</keyword>
<dbReference type="Gene3D" id="3.20.20.140">
    <property type="entry name" value="Metal-dependent hydrolases"/>
    <property type="match status" value="1"/>
</dbReference>
<comment type="similarity">
    <text evidence="2 13">Belongs to the DNA polymerase type-C family. DnaE2 subfamily.</text>
</comment>
<dbReference type="NCBIfam" id="TIGR00594">
    <property type="entry name" value="polc"/>
    <property type="match status" value="1"/>
</dbReference>
<evidence type="ECO:0000256" key="5">
    <source>
        <dbReference type="ARBA" id="ARBA00022490"/>
    </source>
</evidence>
<feature type="domain" description="Polymerase/histidinol phosphatase N-terminal" evidence="15">
    <location>
        <begin position="5"/>
        <end position="72"/>
    </location>
</feature>
<accession>A0A4V3RZ07</accession>
<sequence>MMEYAELAAATNFTFLRGASHPHEMVEAAKALGLSALAITDRNTLAGVVRAHLAAREAGIKLLIGARLVTVEGVELICLPRNKDAYGALARLLTDANFRAADQEREGRVTLADVAAAGPDQVLILIPPAAPEPDWQREVSAFLNRCESPVEYGLVRHFDGQDGARLARQTQEAADWGLVPVALGDVLFHGAERREMADILTCIREHERIDTAGRKLAAHAERHLKSPQEMARLFAGYEAAVARSAALAARVDFSLDELVYEYPEEVIGEGETPMQTLTRLTWEGAHRRYPAGVPDKVRTAISYELGLIEELNYPSYFLTVHDLVRFAHSKGILCQGRGSAANSSVCFALGVTEVDPATIDLLFERFVSAERNEPPDIDVDFEHQRREEVIQYVYEKYGRRRAGMTAVVSCYRPRGAIREVGKVFGLTGDVLAALSKAIWGWKDGLCDNVIRDELGLDPSSPALARTLHHARELLSFPRHLSQHPGGFVMTLGRLDEIVPVRKAAMPERTAIEWDKEDIEALGLMKVDVLGLGMLSCVSRALAMLEGEYGRKLALADVPGEDTRVYDMICKADTIGVFQIESRAQMTMLPRLRPRTFYDLVIEVAIVRPGPIQGDMVHPYLRRRAGKETVDYPSEALRQVLEKTMGVPLFQEQAMKIAIVAAGFSPAEADRLRRSMAAFRRSGTIAEMGDRLIRGMVANGYERDFAERCFKQLEGFGEYGFPESHAASFALIVYVSCWLKFHYPDLFLAAMLNAQPLGFYAPAQLVRDAREHGVIVRPPDINHSGWDCTLEAPEPGERTRLTPEGGGARAVRLGLRQIKGLSEVTAARLVAAREQGGAFCSMDDMVRRARLSRGEADRLARGDALRSLSLDRRAGGWQALAVSGPDLPLFAETGEGHSPAFAVQNAHGFCLPQMSAAEHVAADYAALSLSLKAHPVSFLREDLHARGYRTCADLKRVRNGARLGLSGLVLIRQRPGTASGVIFITLEDETGVANLVVWPSVFHRFRRVVIGAKMIGVTGRVQREGEVIHLIAEQLIDQTGWLSRLTDDPFEGTLARADEVSRSSADARMKPRRHGALAPAGPALPKSRDFH</sequence>
<dbReference type="CDD" id="cd04485">
    <property type="entry name" value="DnaE_OBF"/>
    <property type="match status" value="1"/>
</dbReference>
<evidence type="ECO:0000256" key="12">
    <source>
        <dbReference type="ARBA" id="ARBA00049244"/>
    </source>
</evidence>
<keyword evidence="11 13" id="KW-0234">DNA repair</keyword>
<comment type="subcellular location">
    <subcellularLocation>
        <location evidence="1 13">Cytoplasm</location>
    </subcellularLocation>
</comment>
<dbReference type="Gene3D" id="1.10.150.870">
    <property type="match status" value="1"/>
</dbReference>
<comment type="function">
    <text evidence="13">DNA polymerase involved in damage-induced mutagenesis and translesion synthesis (TLS). It is not the major replicative DNA polymerase.</text>
</comment>
<dbReference type="InterPro" id="IPR004013">
    <property type="entry name" value="PHP_dom"/>
</dbReference>
<evidence type="ECO:0000313" key="17">
    <source>
        <dbReference type="Proteomes" id="UP000305451"/>
    </source>
</evidence>
<dbReference type="GO" id="GO:0008408">
    <property type="term" value="F:3'-5' exonuclease activity"/>
    <property type="evidence" value="ECO:0007669"/>
    <property type="project" value="InterPro"/>
</dbReference>
<name>A0A4V3RZ07_9PROT</name>
<evidence type="ECO:0000256" key="9">
    <source>
        <dbReference type="ARBA" id="ARBA00022763"/>
    </source>
</evidence>
<keyword evidence="5 13" id="KW-0963">Cytoplasm</keyword>
<evidence type="ECO:0000256" key="13">
    <source>
        <dbReference type="HAMAP-Rule" id="MF_01902"/>
    </source>
</evidence>
<dbReference type="HAMAP" id="MF_01902">
    <property type="entry name" value="DNApol_error_prone"/>
    <property type="match status" value="1"/>
</dbReference>
<dbReference type="SMART" id="SM00481">
    <property type="entry name" value="POLIIIAc"/>
    <property type="match status" value="1"/>
</dbReference>
<evidence type="ECO:0000256" key="11">
    <source>
        <dbReference type="ARBA" id="ARBA00023204"/>
    </source>
</evidence>
<organism evidence="16 17">
    <name type="scientific">Marinicauda pacifica</name>
    <dbReference type="NCBI Taxonomy" id="1133559"/>
    <lineage>
        <taxon>Bacteria</taxon>
        <taxon>Pseudomonadati</taxon>
        <taxon>Pseudomonadota</taxon>
        <taxon>Alphaproteobacteria</taxon>
        <taxon>Maricaulales</taxon>
        <taxon>Maricaulaceae</taxon>
        <taxon>Marinicauda</taxon>
    </lineage>
</organism>
<evidence type="ECO:0000256" key="10">
    <source>
        <dbReference type="ARBA" id="ARBA00022932"/>
    </source>
</evidence>
<evidence type="ECO:0000313" key="16">
    <source>
        <dbReference type="EMBL" id="TGY92209.1"/>
    </source>
</evidence>
<keyword evidence="8 13" id="KW-0235">DNA replication</keyword>
<evidence type="ECO:0000256" key="1">
    <source>
        <dbReference type="ARBA" id="ARBA00004496"/>
    </source>
</evidence>
<dbReference type="InterPro" id="IPR029460">
    <property type="entry name" value="DNAPol_HHH"/>
</dbReference>
<dbReference type="Pfam" id="PF07733">
    <property type="entry name" value="DNA_pol3_alpha"/>
    <property type="match status" value="1"/>
</dbReference>
<dbReference type="EMBL" id="SRXV01000003">
    <property type="protein sequence ID" value="TGY92209.1"/>
    <property type="molecule type" value="Genomic_DNA"/>
</dbReference>
<evidence type="ECO:0000256" key="6">
    <source>
        <dbReference type="ARBA" id="ARBA00022679"/>
    </source>
</evidence>
<dbReference type="RefSeq" id="WP_135945343.1">
    <property type="nucleotide sequence ID" value="NZ_BMEI01000003.1"/>
</dbReference>
<dbReference type="Proteomes" id="UP000305451">
    <property type="component" value="Unassembled WGS sequence"/>
</dbReference>
<dbReference type="InterPro" id="IPR003141">
    <property type="entry name" value="Pol/His_phosphatase_N"/>
</dbReference>
<comment type="catalytic activity">
    <reaction evidence="12 13">
        <text>DNA(n) + a 2'-deoxyribonucleoside 5'-triphosphate = DNA(n+1) + diphosphate</text>
        <dbReference type="Rhea" id="RHEA:22508"/>
        <dbReference type="Rhea" id="RHEA-COMP:17339"/>
        <dbReference type="Rhea" id="RHEA-COMP:17340"/>
        <dbReference type="ChEBI" id="CHEBI:33019"/>
        <dbReference type="ChEBI" id="CHEBI:61560"/>
        <dbReference type="ChEBI" id="CHEBI:173112"/>
        <dbReference type="EC" id="2.7.7.7"/>
    </reaction>
</comment>
<evidence type="ECO:0000256" key="14">
    <source>
        <dbReference type="SAM" id="MobiDB-lite"/>
    </source>
</evidence>
<dbReference type="InterPro" id="IPR004805">
    <property type="entry name" value="DnaE2/DnaE/PolC"/>
</dbReference>
<dbReference type="NCBIfam" id="NF004225">
    <property type="entry name" value="PRK05672.1"/>
    <property type="match status" value="1"/>
</dbReference>
<keyword evidence="6 13" id="KW-0808">Transferase</keyword>
<dbReference type="InterPro" id="IPR011708">
    <property type="entry name" value="DNA_pol3_alpha_NTPase_dom"/>
</dbReference>
<dbReference type="CDD" id="cd07434">
    <property type="entry name" value="PHP_PolIIIA_DnaE2"/>
    <property type="match status" value="1"/>
</dbReference>
<dbReference type="PANTHER" id="PTHR32294">
    <property type="entry name" value="DNA POLYMERASE III SUBUNIT ALPHA"/>
    <property type="match status" value="1"/>
</dbReference>
<dbReference type="SUPFAM" id="SSF89550">
    <property type="entry name" value="PHP domain-like"/>
    <property type="match status" value="1"/>
</dbReference>
<dbReference type="OrthoDB" id="9803237at2"/>
<evidence type="ECO:0000256" key="2">
    <source>
        <dbReference type="ARBA" id="ARBA00007391"/>
    </source>
</evidence>
<dbReference type="InterPro" id="IPR004365">
    <property type="entry name" value="NA-bd_OB_tRNA"/>
</dbReference>
<dbReference type="GO" id="GO:0006260">
    <property type="term" value="P:DNA replication"/>
    <property type="evidence" value="ECO:0007669"/>
    <property type="project" value="UniProtKB-KW"/>
</dbReference>
<dbReference type="Pfam" id="PF17657">
    <property type="entry name" value="DNA_pol3_finger"/>
    <property type="match status" value="1"/>
</dbReference>
<dbReference type="GO" id="GO:0006281">
    <property type="term" value="P:DNA repair"/>
    <property type="evidence" value="ECO:0007669"/>
    <property type="project" value="UniProtKB-UniRule"/>
</dbReference>
<gene>
    <name evidence="16" type="primary">dnaE</name>
    <name evidence="13" type="synonym">dnaE2</name>
    <name evidence="16" type="ORF">E5162_11165</name>
</gene>
<keyword evidence="9 13" id="KW-0227">DNA damage</keyword>
<feature type="compositionally biased region" description="Basic and acidic residues" evidence="14">
    <location>
        <begin position="1055"/>
        <end position="1068"/>
    </location>
</feature>
<comment type="caution">
    <text evidence="16">The sequence shown here is derived from an EMBL/GenBank/DDBJ whole genome shotgun (WGS) entry which is preliminary data.</text>
</comment>
<evidence type="ECO:0000256" key="3">
    <source>
        <dbReference type="ARBA" id="ARBA00012417"/>
    </source>
</evidence>
<dbReference type="InterPro" id="IPR040982">
    <property type="entry name" value="DNA_pol3_finger"/>
</dbReference>
<feature type="region of interest" description="Disordered" evidence="14">
    <location>
        <begin position="1055"/>
        <end position="1090"/>
    </location>
</feature>
<dbReference type="PANTHER" id="PTHR32294:SF4">
    <property type="entry name" value="ERROR-PRONE DNA POLYMERASE"/>
    <property type="match status" value="1"/>
</dbReference>
<dbReference type="InterPro" id="IPR023073">
    <property type="entry name" value="DnaE2"/>
</dbReference>
<dbReference type="GO" id="GO:0003676">
    <property type="term" value="F:nucleic acid binding"/>
    <property type="evidence" value="ECO:0007669"/>
    <property type="project" value="InterPro"/>
</dbReference>